<gene>
    <name evidence="1" type="ORF">OP8BY_2335</name>
</gene>
<organism evidence="1 2">
    <name type="scientific">Candidatus Saccharicenans subterraneus</name>
    <dbReference type="NCBI Taxonomy" id="2508984"/>
    <lineage>
        <taxon>Bacteria</taxon>
        <taxon>Candidatus Aminicenantota</taxon>
        <taxon>Candidatus Aminicenantia</taxon>
        <taxon>Candidatus Aminicenantales</taxon>
        <taxon>Candidatus Saccharicenantaceae</taxon>
        <taxon>Candidatus Saccharicenans</taxon>
    </lineage>
</organism>
<reference evidence="1 2" key="1">
    <citation type="submission" date="2018-08" db="EMBL/GenBank/DDBJ databases">
        <title>Genome analysis of the thermophilic bacterium of the candidate phylum Aminicenantes from deep subsurface aquifer revealed its physiology and ecological role.</title>
        <authorList>
            <person name="Kadnikov V.V."/>
            <person name="Mardanov A.V."/>
            <person name="Beletsky A.V."/>
            <person name="Karnachuk O.V."/>
            <person name="Ravin N.V."/>
        </authorList>
    </citation>
    <scope>NUCLEOTIDE SEQUENCE [LARGE SCALE GENOMIC DNA]</scope>
    <source>
        <strain evidence="1">BY38</strain>
    </source>
</reference>
<evidence type="ECO:0000313" key="2">
    <source>
        <dbReference type="Proteomes" id="UP000257323"/>
    </source>
</evidence>
<name>A0A3E2BMS9_9BACT</name>
<evidence type="ECO:0008006" key="3">
    <source>
        <dbReference type="Google" id="ProtNLM"/>
    </source>
</evidence>
<comment type="caution">
    <text evidence="1">The sequence shown here is derived from an EMBL/GenBank/DDBJ whole genome shotgun (WGS) entry which is preliminary data.</text>
</comment>
<proteinExistence type="predicted"/>
<dbReference type="EMBL" id="QUAH01000006">
    <property type="protein sequence ID" value="RFT15937.1"/>
    <property type="molecule type" value="Genomic_DNA"/>
</dbReference>
<dbReference type="Proteomes" id="UP000257323">
    <property type="component" value="Unassembled WGS sequence"/>
</dbReference>
<accession>A0A3E2BMS9</accession>
<evidence type="ECO:0000313" key="1">
    <source>
        <dbReference type="EMBL" id="RFT15937.1"/>
    </source>
</evidence>
<sequence length="166" mass="19371">MIKKILLITLIGLNLIFLLAGQKASGQEPRGQMQQGNLRRNLVTLRALRMTQVLELTEQQTAMIFPELNRAEKEKAELQRQLALEIRNLRQKIDSGKSTDEEFEAGVQKIRELRHNIQAREQAFEDFLFSRLTPVQKARYIIFSLEFNRGLMERAQRLRQPGQKIK</sequence>
<dbReference type="AlphaFoldDB" id="A0A3E2BMS9"/>
<protein>
    <recommendedName>
        <fullName evidence="3">Periplasmic heavy metal sensor</fullName>
    </recommendedName>
</protein>